<dbReference type="OrthoDB" id="10334363at2759"/>
<feature type="region of interest" description="Disordered" evidence="1">
    <location>
        <begin position="486"/>
        <end position="514"/>
    </location>
</feature>
<accession>A0A427YJ36</accession>
<dbReference type="AlphaFoldDB" id="A0A427YJ36"/>
<evidence type="ECO:0000313" key="3">
    <source>
        <dbReference type="Proteomes" id="UP000279259"/>
    </source>
</evidence>
<keyword evidence="3" id="KW-1185">Reference proteome</keyword>
<organism evidence="2 3">
    <name type="scientific">Saitozyma podzolica</name>
    <dbReference type="NCBI Taxonomy" id="1890683"/>
    <lineage>
        <taxon>Eukaryota</taxon>
        <taxon>Fungi</taxon>
        <taxon>Dikarya</taxon>
        <taxon>Basidiomycota</taxon>
        <taxon>Agaricomycotina</taxon>
        <taxon>Tremellomycetes</taxon>
        <taxon>Tremellales</taxon>
        <taxon>Trimorphomycetaceae</taxon>
        <taxon>Saitozyma</taxon>
    </lineage>
</organism>
<evidence type="ECO:0000313" key="2">
    <source>
        <dbReference type="EMBL" id="RSH91105.1"/>
    </source>
</evidence>
<reference evidence="2 3" key="1">
    <citation type="submission" date="2018-11" db="EMBL/GenBank/DDBJ databases">
        <title>Genome sequence of Saitozyma podzolica DSM 27192.</title>
        <authorList>
            <person name="Aliyu H."/>
            <person name="Gorte O."/>
            <person name="Ochsenreither K."/>
        </authorList>
    </citation>
    <scope>NUCLEOTIDE SEQUENCE [LARGE SCALE GENOMIC DNA]</scope>
    <source>
        <strain evidence="2 3">DSM 27192</strain>
    </source>
</reference>
<sequence length="521" mass="57364">MMGNPQPDQAVRQPRAVFPHVPNLIVPRGLKVALLGSDIISAAPEDVRGVVAHILAAAAERPPLAGYESARQLDLQRLSALRQAVFDAEHRAVGEGRYLPAHFQLDKAPDHLRVQTIDGTLSLSTFEVLLHYPSVHRSSHILTSRAFSPRLLRAFGLAPPELSGLTQLLAWNLCGTMCPPTGSGGIRCPRLQGEDEATPYPEEIRALYSAHRADHHVDVLRSGRTKFVLVLGDEWVGEHIHRVLQKVNEQGQGKDRFVLTEFSIVTPRLEEWEMGIEGPSLSTLLDRLQGEVRPVETTAELFRGNASLDKQWRQAIDIDTRPKVQLDFFLLRPSPVSRPLDQCLQATSPGGTEPTSPGGSILFLHVPHPSIVNYENPTVPPEQYQRLDLGVQLAANIAFGVGTTGHVAGTPAFPFTGHRAEKRLEKGAGGGKMGMALLAGKRDWRRSWAMVRNLLVEQDRTFDESGRVRTLGKEALPRSLDKWLARASEQEEHQNAAVTSSGQGGRRGKDVDDDVLRRLAD</sequence>
<name>A0A427YJ36_9TREE</name>
<proteinExistence type="predicted"/>
<dbReference type="EMBL" id="RSCD01000009">
    <property type="protein sequence ID" value="RSH91105.1"/>
    <property type="molecule type" value="Genomic_DNA"/>
</dbReference>
<protein>
    <submittedName>
        <fullName evidence="2">Uncharacterized protein</fullName>
    </submittedName>
</protein>
<dbReference type="Proteomes" id="UP000279259">
    <property type="component" value="Unassembled WGS sequence"/>
</dbReference>
<gene>
    <name evidence="2" type="ORF">EHS25_010281</name>
</gene>
<comment type="caution">
    <text evidence="2">The sequence shown here is derived from an EMBL/GenBank/DDBJ whole genome shotgun (WGS) entry which is preliminary data.</text>
</comment>
<evidence type="ECO:0000256" key="1">
    <source>
        <dbReference type="SAM" id="MobiDB-lite"/>
    </source>
</evidence>